<feature type="compositionally biased region" description="Basic and acidic residues" evidence="1">
    <location>
        <begin position="86"/>
        <end position="100"/>
    </location>
</feature>
<proteinExistence type="predicted"/>
<sequence length="177" mass="19192">MNLFSNNNPSVQIPLVLHLATEIPASLSFLLAPRAQLPSASRDATLILRNFGGSLLSTNLLCLGFLFWSGSRSRSRSRSSSSATIGKDHDHGHGHDGRDDGHEDDVLAGLILLSLASYHFWPIWRAWDRMSRSLSSADSKGKDVDVKSNKVLGGPKVHFVVHVVCLVVLVVGGVMNL</sequence>
<name>A0AAV9HPD8_9PEZI</name>
<reference evidence="3" key="2">
    <citation type="submission" date="2023-06" db="EMBL/GenBank/DDBJ databases">
        <authorList>
            <consortium name="Lawrence Berkeley National Laboratory"/>
            <person name="Mondo S.J."/>
            <person name="Hensen N."/>
            <person name="Bonometti L."/>
            <person name="Westerberg I."/>
            <person name="Brannstrom I.O."/>
            <person name="Guillou S."/>
            <person name="Cros-Aarteil S."/>
            <person name="Calhoun S."/>
            <person name="Haridas S."/>
            <person name="Kuo A."/>
            <person name="Pangilinan J."/>
            <person name="Riley R."/>
            <person name="Labutti K."/>
            <person name="Andreopoulos B."/>
            <person name="Lipzen A."/>
            <person name="Chen C."/>
            <person name="Yanf M."/>
            <person name="Daum C."/>
            <person name="Ng V."/>
            <person name="Clum A."/>
            <person name="Steindorff A."/>
            <person name="Ohm R."/>
            <person name="Martin F."/>
            <person name="Silar P."/>
            <person name="Natvig D."/>
            <person name="Lalanne C."/>
            <person name="Gautier V."/>
            <person name="Ament-Velasquez S.L."/>
            <person name="Kruys A."/>
            <person name="Hutchinson M.I."/>
            <person name="Powell A.J."/>
            <person name="Barry K."/>
            <person name="Miller A.N."/>
            <person name="Grigoriev I.V."/>
            <person name="Debuchy R."/>
            <person name="Gladieux P."/>
            <person name="Thoren M.H."/>
            <person name="Johannesson H."/>
        </authorList>
    </citation>
    <scope>NUCLEOTIDE SEQUENCE</scope>
    <source>
        <strain evidence="3">PSN324</strain>
    </source>
</reference>
<evidence type="ECO:0000313" key="4">
    <source>
        <dbReference type="Proteomes" id="UP001321749"/>
    </source>
</evidence>
<feature type="transmembrane region" description="Helical" evidence="2">
    <location>
        <begin position="106"/>
        <end position="124"/>
    </location>
</feature>
<feature type="region of interest" description="Disordered" evidence="1">
    <location>
        <begin position="72"/>
        <end position="100"/>
    </location>
</feature>
<dbReference type="Proteomes" id="UP001321749">
    <property type="component" value="Unassembled WGS sequence"/>
</dbReference>
<feature type="transmembrane region" description="Helical" evidence="2">
    <location>
        <begin position="157"/>
        <end position="175"/>
    </location>
</feature>
<organism evidence="3 4">
    <name type="scientific">Cladorrhinum samala</name>
    <dbReference type="NCBI Taxonomy" id="585594"/>
    <lineage>
        <taxon>Eukaryota</taxon>
        <taxon>Fungi</taxon>
        <taxon>Dikarya</taxon>
        <taxon>Ascomycota</taxon>
        <taxon>Pezizomycotina</taxon>
        <taxon>Sordariomycetes</taxon>
        <taxon>Sordariomycetidae</taxon>
        <taxon>Sordariales</taxon>
        <taxon>Podosporaceae</taxon>
        <taxon>Cladorrhinum</taxon>
    </lineage>
</organism>
<comment type="caution">
    <text evidence="3">The sequence shown here is derived from an EMBL/GenBank/DDBJ whole genome shotgun (WGS) entry which is preliminary data.</text>
</comment>
<dbReference type="EMBL" id="MU864968">
    <property type="protein sequence ID" value="KAK4462723.1"/>
    <property type="molecule type" value="Genomic_DNA"/>
</dbReference>
<keyword evidence="2" id="KW-0472">Membrane</keyword>
<feature type="transmembrane region" description="Helical" evidence="2">
    <location>
        <begin position="12"/>
        <end position="32"/>
    </location>
</feature>
<evidence type="ECO:0000313" key="3">
    <source>
        <dbReference type="EMBL" id="KAK4462723.1"/>
    </source>
</evidence>
<evidence type="ECO:0000256" key="2">
    <source>
        <dbReference type="SAM" id="Phobius"/>
    </source>
</evidence>
<keyword evidence="2" id="KW-0812">Transmembrane</keyword>
<evidence type="ECO:0000256" key="1">
    <source>
        <dbReference type="SAM" id="MobiDB-lite"/>
    </source>
</evidence>
<keyword evidence="2" id="KW-1133">Transmembrane helix</keyword>
<reference evidence="3" key="1">
    <citation type="journal article" date="2023" name="Mol. Phylogenet. Evol.">
        <title>Genome-scale phylogeny and comparative genomics of the fungal order Sordariales.</title>
        <authorList>
            <person name="Hensen N."/>
            <person name="Bonometti L."/>
            <person name="Westerberg I."/>
            <person name="Brannstrom I.O."/>
            <person name="Guillou S."/>
            <person name="Cros-Aarteil S."/>
            <person name="Calhoun S."/>
            <person name="Haridas S."/>
            <person name="Kuo A."/>
            <person name="Mondo S."/>
            <person name="Pangilinan J."/>
            <person name="Riley R."/>
            <person name="LaButti K."/>
            <person name="Andreopoulos B."/>
            <person name="Lipzen A."/>
            <person name="Chen C."/>
            <person name="Yan M."/>
            <person name="Daum C."/>
            <person name="Ng V."/>
            <person name="Clum A."/>
            <person name="Steindorff A."/>
            <person name="Ohm R.A."/>
            <person name="Martin F."/>
            <person name="Silar P."/>
            <person name="Natvig D.O."/>
            <person name="Lalanne C."/>
            <person name="Gautier V."/>
            <person name="Ament-Velasquez S.L."/>
            <person name="Kruys A."/>
            <person name="Hutchinson M.I."/>
            <person name="Powell A.J."/>
            <person name="Barry K."/>
            <person name="Miller A.N."/>
            <person name="Grigoriev I.V."/>
            <person name="Debuchy R."/>
            <person name="Gladieux P."/>
            <person name="Hiltunen Thoren M."/>
            <person name="Johannesson H."/>
        </authorList>
    </citation>
    <scope>NUCLEOTIDE SEQUENCE</scope>
    <source>
        <strain evidence="3">PSN324</strain>
    </source>
</reference>
<accession>A0AAV9HPD8</accession>
<protein>
    <submittedName>
        <fullName evidence="3">Uncharacterized protein</fullName>
    </submittedName>
</protein>
<dbReference type="AlphaFoldDB" id="A0AAV9HPD8"/>
<gene>
    <name evidence="3" type="ORF">QBC42DRAFT_296588</name>
</gene>
<feature type="transmembrane region" description="Helical" evidence="2">
    <location>
        <begin position="44"/>
        <end position="68"/>
    </location>
</feature>
<keyword evidence="4" id="KW-1185">Reference proteome</keyword>